<accession>A0A7M2Z0R2</accession>
<evidence type="ECO:0000256" key="7">
    <source>
        <dbReference type="SAM" id="Phobius"/>
    </source>
</evidence>
<feature type="transmembrane region" description="Helical" evidence="7">
    <location>
        <begin position="277"/>
        <end position="293"/>
    </location>
</feature>
<sequence length="326" mass="33131">MSVPKVFPGIMLVAGLSAAAYTLMLLVPTTSSLIWALLLGAVTVNLIGPRPRLHPGIAFAAKPLLRLGVALLGIRMSVSLFLSIGWRGLLIVPVSLAATLLLTVALGKRLGLPPALALLIGTGSSICGASAIAAMESVSDAKEEETAFAVATVTLFGSAAMLGLPLVGENLLGLSPSVYGVWAGASVHEVAQVVGATAGVSAVALKVGTVVKLARVTLLAPSVAVVGSLRNRQAASTGAGRALPVPTFVLAFLGLVALRSTGWVPDVVVRGTTTLDTLLLTAALAGLGLGVDVRRLRRLGLRPIVLGFASWLLIAGISLVLILALY</sequence>
<feature type="transmembrane region" description="Helical" evidence="7">
    <location>
        <begin position="114"/>
        <end position="135"/>
    </location>
</feature>
<keyword evidence="9" id="KW-1185">Reference proteome</keyword>
<dbReference type="Pfam" id="PF03601">
    <property type="entry name" value="Cons_hypoth698"/>
    <property type="match status" value="1"/>
</dbReference>
<evidence type="ECO:0000256" key="1">
    <source>
        <dbReference type="ARBA" id="ARBA00004651"/>
    </source>
</evidence>
<keyword evidence="4 7" id="KW-0812">Transmembrane</keyword>
<feature type="transmembrane region" description="Helical" evidence="7">
    <location>
        <begin position="305"/>
        <end position="325"/>
    </location>
</feature>
<evidence type="ECO:0000256" key="4">
    <source>
        <dbReference type="ARBA" id="ARBA00022692"/>
    </source>
</evidence>
<dbReference type="PANTHER" id="PTHR30106">
    <property type="entry name" value="INNER MEMBRANE PROTEIN YEIH-RELATED"/>
    <property type="match status" value="1"/>
</dbReference>
<dbReference type="OrthoDB" id="9766798at2"/>
<protein>
    <submittedName>
        <fullName evidence="8">Putative membrane protein</fullName>
    </submittedName>
</protein>
<feature type="transmembrane region" description="Helical" evidence="7">
    <location>
        <begin position="147"/>
        <end position="167"/>
    </location>
</feature>
<evidence type="ECO:0000256" key="6">
    <source>
        <dbReference type="ARBA" id="ARBA00023136"/>
    </source>
</evidence>
<evidence type="ECO:0000313" key="8">
    <source>
        <dbReference type="EMBL" id="RDI75871.1"/>
    </source>
</evidence>
<comment type="caution">
    <text evidence="8">The sequence shown here is derived from an EMBL/GenBank/DDBJ whole genome shotgun (WGS) entry which is preliminary data.</text>
</comment>
<dbReference type="PANTHER" id="PTHR30106:SF2">
    <property type="entry name" value="UPF0324 INNER MEMBRANE PROTEIN YEIH"/>
    <property type="match status" value="1"/>
</dbReference>
<keyword evidence="5 7" id="KW-1133">Transmembrane helix</keyword>
<dbReference type="GO" id="GO:0005886">
    <property type="term" value="C:plasma membrane"/>
    <property type="evidence" value="ECO:0007669"/>
    <property type="project" value="UniProtKB-SubCell"/>
</dbReference>
<reference evidence="8 9" key="1">
    <citation type="submission" date="2018-07" db="EMBL/GenBank/DDBJ databases">
        <title>High-quality-draft genome sequence of Gaiella occulta.</title>
        <authorList>
            <person name="Severino R."/>
            <person name="Froufe H.J.C."/>
            <person name="Rainey F.A."/>
            <person name="Barroso C."/>
            <person name="Albuquerque L."/>
            <person name="Lobo-Da-Cunha A."/>
            <person name="Da Costa M.S."/>
            <person name="Egas C."/>
        </authorList>
    </citation>
    <scope>NUCLEOTIDE SEQUENCE [LARGE SCALE GENOMIC DNA]</scope>
    <source>
        <strain evidence="8 9">F2-233</strain>
    </source>
</reference>
<evidence type="ECO:0000256" key="3">
    <source>
        <dbReference type="ARBA" id="ARBA00022475"/>
    </source>
</evidence>
<evidence type="ECO:0000256" key="2">
    <source>
        <dbReference type="ARBA" id="ARBA00007977"/>
    </source>
</evidence>
<evidence type="ECO:0000313" key="9">
    <source>
        <dbReference type="Proteomes" id="UP000254134"/>
    </source>
</evidence>
<keyword evidence="6 7" id="KW-0472">Membrane</keyword>
<gene>
    <name evidence="8" type="ORF">Gocc_0290</name>
</gene>
<evidence type="ECO:0000256" key="5">
    <source>
        <dbReference type="ARBA" id="ARBA00022989"/>
    </source>
</evidence>
<name>A0A7M2Z0R2_9ACTN</name>
<dbReference type="InterPro" id="IPR018383">
    <property type="entry name" value="UPF0324_pro"/>
</dbReference>
<feature type="transmembrane region" description="Helical" evidence="7">
    <location>
        <begin position="88"/>
        <end position="107"/>
    </location>
</feature>
<dbReference type="AlphaFoldDB" id="A0A7M2Z0R2"/>
<proteinExistence type="inferred from homology"/>
<feature type="transmembrane region" description="Helical" evidence="7">
    <location>
        <begin position="238"/>
        <end position="257"/>
    </location>
</feature>
<organism evidence="8 9">
    <name type="scientific">Gaiella occulta</name>
    <dbReference type="NCBI Taxonomy" id="1002870"/>
    <lineage>
        <taxon>Bacteria</taxon>
        <taxon>Bacillati</taxon>
        <taxon>Actinomycetota</taxon>
        <taxon>Thermoleophilia</taxon>
        <taxon>Gaiellales</taxon>
        <taxon>Gaiellaceae</taxon>
        <taxon>Gaiella</taxon>
    </lineage>
</organism>
<dbReference type="RefSeq" id="WP_114794752.1">
    <property type="nucleotide sequence ID" value="NZ_QQZY01000001.1"/>
</dbReference>
<keyword evidence="3" id="KW-1003">Cell membrane</keyword>
<comment type="similarity">
    <text evidence="2">Belongs to the UPF0324 family.</text>
</comment>
<dbReference type="Proteomes" id="UP000254134">
    <property type="component" value="Unassembled WGS sequence"/>
</dbReference>
<dbReference type="EMBL" id="QQZY01000001">
    <property type="protein sequence ID" value="RDI75871.1"/>
    <property type="molecule type" value="Genomic_DNA"/>
</dbReference>
<reference evidence="9" key="2">
    <citation type="journal article" date="2019" name="MicrobiologyOpen">
        <title>High-quality draft genome sequence of Gaiella occulta isolated from a 150 meter deep mineral water borehole and comparison with the genome sequences of other deep-branching lineages of the phylum Actinobacteria.</title>
        <authorList>
            <person name="Severino R."/>
            <person name="Froufe H.J.C."/>
            <person name="Barroso C."/>
            <person name="Albuquerque L."/>
            <person name="Lobo-da-Cunha A."/>
            <person name="da Costa M.S."/>
            <person name="Egas C."/>
        </authorList>
    </citation>
    <scope>NUCLEOTIDE SEQUENCE [LARGE SCALE GENOMIC DNA]</scope>
    <source>
        <strain evidence="9">F2-233</strain>
    </source>
</reference>
<comment type="subcellular location">
    <subcellularLocation>
        <location evidence="1">Cell membrane</location>
        <topology evidence="1">Multi-pass membrane protein</topology>
    </subcellularLocation>
</comment>